<dbReference type="Pfam" id="PF01329">
    <property type="entry name" value="Pterin_4a"/>
    <property type="match status" value="1"/>
</dbReference>
<dbReference type="RefSeq" id="WP_213379072.1">
    <property type="nucleotide sequence ID" value="NZ_AP024563.1"/>
</dbReference>
<dbReference type="InterPro" id="IPR001533">
    <property type="entry name" value="Pterin_deHydtase"/>
</dbReference>
<dbReference type="InterPro" id="IPR036428">
    <property type="entry name" value="PCD_sf"/>
</dbReference>
<dbReference type="Gene3D" id="3.30.1360.20">
    <property type="entry name" value="Transcriptional coactivator/pterin dehydratase"/>
    <property type="match status" value="1"/>
</dbReference>
<comment type="similarity">
    <text evidence="2">Belongs to the pterin-4-alpha-carbinolamine dehydratase family.</text>
</comment>
<evidence type="ECO:0000313" key="5">
    <source>
        <dbReference type="EMBL" id="BCU08031.1"/>
    </source>
</evidence>
<organism evidence="5 6">
    <name type="scientific">Allochromatium tepidum</name>
    <dbReference type="NCBI Taxonomy" id="553982"/>
    <lineage>
        <taxon>Bacteria</taxon>
        <taxon>Pseudomonadati</taxon>
        <taxon>Pseudomonadota</taxon>
        <taxon>Gammaproteobacteria</taxon>
        <taxon>Chromatiales</taxon>
        <taxon>Chromatiaceae</taxon>
        <taxon>Allochromatium</taxon>
    </lineage>
</organism>
<evidence type="ECO:0000256" key="1">
    <source>
        <dbReference type="ARBA" id="ARBA00001554"/>
    </source>
</evidence>
<name>A0ABN6GDJ7_9GAMM</name>
<dbReference type="EMBL" id="AP024563">
    <property type="protein sequence ID" value="BCU08031.1"/>
    <property type="molecule type" value="Genomic_DNA"/>
</dbReference>
<comment type="catalytic activity">
    <reaction evidence="1">
        <text>(4aS,6R)-4a-hydroxy-L-erythro-5,6,7,8-tetrahydrobiopterin = (6R)-L-erythro-6,7-dihydrobiopterin + H2O</text>
        <dbReference type="Rhea" id="RHEA:11920"/>
        <dbReference type="ChEBI" id="CHEBI:15377"/>
        <dbReference type="ChEBI" id="CHEBI:15642"/>
        <dbReference type="ChEBI" id="CHEBI:43120"/>
        <dbReference type="EC" id="4.2.1.96"/>
    </reaction>
</comment>
<dbReference type="SUPFAM" id="SSF55248">
    <property type="entry name" value="PCD-like"/>
    <property type="match status" value="1"/>
</dbReference>
<dbReference type="EC" id="4.2.1.96" evidence="3"/>
<accession>A0ABN6GDJ7</accession>
<gene>
    <name evidence="5" type="ORF">Atep_27080</name>
</gene>
<reference evidence="5 6" key="1">
    <citation type="submission" date="2021-04" db="EMBL/GenBank/DDBJ databases">
        <title>Complete genome sequencing of Allochromatium tepidum strain NZ.</title>
        <authorList>
            <person name="Tsukatani Y."/>
            <person name="Mori H."/>
        </authorList>
    </citation>
    <scope>NUCLEOTIDE SEQUENCE [LARGE SCALE GENOMIC DNA]</scope>
    <source>
        <strain evidence="5 6">NZ</strain>
    </source>
</reference>
<evidence type="ECO:0000256" key="2">
    <source>
        <dbReference type="ARBA" id="ARBA00006472"/>
    </source>
</evidence>
<sequence length="93" mass="10284">MNATAATWRQRERPLRLERRVDFDDYAGTRDFLDAVAQFSKDTGVYPDISFGRTYVNITIHADPPATDIAPEQTAFAERVDALCASESVTSGG</sequence>
<proteinExistence type="inferred from homology"/>
<keyword evidence="6" id="KW-1185">Reference proteome</keyword>
<evidence type="ECO:0000256" key="4">
    <source>
        <dbReference type="ARBA" id="ARBA00023239"/>
    </source>
</evidence>
<protein>
    <recommendedName>
        <fullName evidence="3">4a-hydroxytetrahydrobiopterin dehydratase</fullName>
        <ecNumber evidence="3">4.2.1.96</ecNumber>
    </recommendedName>
</protein>
<dbReference type="Proteomes" id="UP000680679">
    <property type="component" value="Chromosome"/>
</dbReference>
<evidence type="ECO:0000313" key="6">
    <source>
        <dbReference type="Proteomes" id="UP000680679"/>
    </source>
</evidence>
<evidence type="ECO:0000256" key="3">
    <source>
        <dbReference type="ARBA" id="ARBA00013252"/>
    </source>
</evidence>
<keyword evidence="4" id="KW-0456">Lyase</keyword>